<evidence type="ECO:0000256" key="1">
    <source>
        <dbReference type="SAM" id="MobiDB-lite"/>
    </source>
</evidence>
<evidence type="ECO:0000313" key="2">
    <source>
        <dbReference type="EMBL" id="CCX34398.1"/>
    </source>
</evidence>
<protein>
    <submittedName>
        <fullName evidence="2">Uncharacterized protein</fullName>
    </submittedName>
</protein>
<name>U4LXF4_PYROM</name>
<feature type="region of interest" description="Disordered" evidence="1">
    <location>
        <begin position="45"/>
        <end position="75"/>
    </location>
</feature>
<keyword evidence="3" id="KW-1185">Reference proteome</keyword>
<dbReference type="AlphaFoldDB" id="U4LXF4"/>
<feature type="compositionally biased region" description="Polar residues" evidence="1">
    <location>
        <begin position="7"/>
        <end position="28"/>
    </location>
</feature>
<dbReference type="Proteomes" id="UP000018144">
    <property type="component" value="Unassembled WGS sequence"/>
</dbReference>
<dbReference type="EMBL" id="HF936526">
    <property type="protein sequence ID" value="CCX34398.1"/>
    <property type="molecule type" value="Genomic_DNA"/>
</dbReference>
<proteinExistence type="predicted"/>
<feature type="region of interest" description="Disordered" evidence="1">
    <location>
        <begin position="1"/>
        <end position="28"/>
    </location>
</feature>
<feature type="compositionally biased region" description="Basic and acidic residues" evidence="1">
    <location>
        <begin position="45"/>
        <end position="62"/>
    </location>
</feature>
<evidence type="ECO:0000313" key="3">
    <source>
        <dbReference type="Proteomes" id="UP000018144"/>
    </source>
</evidence>
<organism evidence="2 3">
    <name type="scientific">Pyronema omphalodes (strain CBS 100304)</name>
    <name type="common">Pyronema confluens</name>
    <dbReference type="NCBI Taxonomy" id="1076935"/>
    <lineage>
        <taxon>Eukaryota</taxon>
        <taxon>Fungi</taxon>
        <taxon>Dikarya</taxon>
        <taxon>Ascomycota</taxon>
        <taxon>Pezizomycotina</taxon>
        <taxon>Pezizomycetes</taxon>
        <taxon>Pezizales</taxon>
        <taxon>Pyronemataceae</taxon>
        <taxon>Pyronema</taxon>
    </lineage>
</organism>
<gene>
    <name evidence="2" type="ORF">PCON_03610</name>
</gene>
<accession>U4LXF4</accession>
<feature type="compositionally biased region" description="Acidic residues" evidence="1">
    <location>
        <begin position="63"/>
        <end position="75"/>
    </location>
</feature>
<sequence>MRRHGITGSSVYTSTLQASTRTHGRANNWSQGERVWWARVLEEDVRGGKSVEEKADKEKEGDSEGCGDCEDELRR</sequence>
<reference evidence="2 3" key="1">
    <citation type="journal article" date="2013" name="PLoS Genet.">
        <title>The genome and development-dependent transcriptomes of Pyronema confluens: a window into fungal evolution.</title>
        <authorList>
            <person name="Traeger S."/>
            <person name="Altegoer F."/>
            <person name="Freitag M."/>
            <person name="Gabaldon T."/>
            <person name="Kempken F."/>
            <person name="Kumar A."/>
            <person name="Marcet-Houben M."/>
            <person name="Poggeler S."/>
            <person name="Stajich J.E."/>
            <person name="Nowrousian M."/>
        </authorList>
    </citation>
    <scope>NUCLEOTIDE SEQUENCE [LARGE SCALE GENOMIC DNA]</scope>
    <source>
        <strain evidence="3">CBS 100304</strain>
        <tissue evidence="2">Vegetative mycelium</tissue>
    </source>
</reference>